<keyword evidence="3" id="KW-1185">Reference proteome</keyword>
<dbReference type="InterPro" id="IPR058534">
    <property type="entry name" value="YjdF"/>
</dbReference>
<reference evidence="2 3" key="1">
    <citation type="journal article" date="2021" name="Int. J. Syst. Evol. Microbiol.">
        <title>Clostridium zeae sp. nov., isolated from corn silage.</title>
        <authorList>
            <person name="Kobayashi H."/>
            <person name="Tanizawa Y."/>
            <person name="Yagura M."/>
            <person name="Sakamoto M."/>
            <person name="Ohkuma M."/>
            <person name="Tohno M."/>
        </authorList>
    </citation>
    <scope>NUCLEOTIDE SEQUENCE [LARGE SCALE GENOMIC DNA]</scope>
    <source>
        <strain evidence="2 3">CSC2</strain>
    </source>
</reference>
<protein>
    <submittedName>
        <fullName evidence="2">Membrane protein</fullName>
    </submittedName>
</protein>
<feature type="transmembrane region" description="Helical" evidence="1">
    <location>
        <begin position="98"/>
        <end position="118"/>
    </location>
</feature>
<feature type="transmembrane region" description="Helical" evidence="1">
    <location>
        <begin position="7"/>
        <end position="24"/>
    </location>
</feature>
<feature type="transmembrane region" description="Helical" evidence="1">
    <location>
        <begin position="130"/>
        <end position="155"/>
    </location>
</feature>
<sequence>MITKDKKHYIGLIFLICIFIWSLIRPKSYLIWILESAPLIIGIPVLLLTYKKFKFSNFTYMMILIASCVMLIGGHYSYTEVPLFSWIQKNFNLSRNHYDRVGHFVQGATATLIIREILWKLRVVKQKIWLVIISICICLAVSAFYEIIEFAITYIVGGEADAFLGMQGDIWDAQWDMICALAGAIVFNFIFSALGYDEKKD</sequence>
<feature type="transmembrane region" description="Helical" evidence="1">
    <location>
        <begin position="57"/>
        <end position="78"/>
    </location>
</feature>
<name>A0ABQ1EB03_9CLOT</name>
<dbReference type="InterPro" id="IPR014509">
    <property type="entry name" value="YjdF-like"/>
</dbReference>
<keyword evidence="1" id="KW-0472">Membrane</keyword>
<dbReference type="PIRSF" id="PIRSF020606">
    <property type="entry name" value="UCP020606"/>
    <property type="match status" value="1"/>
</dbReference>
<evidence type="ECO:0000313" key="3">
    <source>
        <dbReference type="Proteomes" id="UP000663802"/>
    </source>
</evidence>
<keyword evidence="1" id="KW-0812">Transmembrane</keyword>
<gene>
    <name evidence="2" type="ORF">CSC2_25030</name>
</gene>
<feature type="transmembrane region" description="Helical" evidence="1">
    <location>
        <begin position="30"/>
        <end position="50"/>
    </location>
</feature>
<evidence type="ECO:0000313" key="2">
    <source>
        <dbReference type="EMBL" id="GFZ31977.1"/>
    </source>
</evidence>
<keyword evidence="1" id="KW-1133">Transmembrane helix</keyword>
<dbReference type="RefSeq" id="WP_206870258.1">
    <property type="nucleotide sequence ID" value="NZ_BMBA01000002.1"/>
</dbReference>
<feature type="transmembrane region" description="Helical" evidence="1">
    <location>
        <begin position="175"/>
        <end position="196"/>
    </location>
</feature>
<comment type="caution">
    <text evidence="2">The sequence shown here is derived from an EMBL/GenBank/DDBJ whole genome shotgun (WGS) entry which is preliminary data.</text>
</comment>
<evidence type="ECO:0000256" key="1">
    <source>
        <dbReference type="SAM" id="Phobius"/>
    </source>
</evidence>
<accession>A0ABQ1EB03</accession>
<dbReference type="EMBL" id="BMBA01000002">
    <property type="protein sequence ID" value="GFZ31977.1"/>
    <property type="molecule type" value="Genomic_DNA"/>
</dbReference>
<dbReference type="Proteomes" id="UP000663802">
    <property type="component" value="Unassembled WGS sequence"/>
</dbReference>
<organism evidence="2 3">
    <name type="scientific">Clostridium zeae</name>
    <dbReference type="NCBI Taxonomy" id="2759022"/>
    <lineage>
        <taxon>Bacteria</taxon>
        <taxon>Bacillati</taxon>
        <taxon>Bacillota</taxon>
        <taxon>Clostridia</taxon>
        <taxon>Eubacteriales</taxon>
        <taxon>Clostridiaceae</taxon>
        <taxon>Clostridium</taxon>
    </lineage>
</organism>
<dbReference type="Pfam" id="PF09997">
    <property type="entry name" value="DUF2238"/>
    <property type="match status" value="1"/>
</dbReference>
<proteinExistence type="predicted"/>